<dbReference type="EMBL" id="UINC01014221">
    <property type="protein sequence ID" value="SVA60839.1"/>
    <property type="molecule type" value="Genomic_DNA"/>
</dbReference>
<evidence type="ECO:0000256" key="4">
    <source>
        <dbReference type="ARBA" id="ARBA00022755"/>
    </source>
</evidence>
<name>A0A381X7V7_9ZZZZ</name>
<evidence type="ECO:0000313" key="6">
    <source>
        <dbReference type="EMBL" id="SVA60839.1"/>
    </source>
</evidence>
<sequence>MLKKISNEKKLVVLIGDDLRHQYFLFQLNSKHSISAVFIEKSEYPQPIAKTENEKNAWTWFFERRKTFEHETITPTLNIKTLNNPDVFHVKKNGLNSLKTLTRLKEISPDFIACFGTGILHERILSNFPDCIFNLHVGIPEYYRGSSCNFWPIYNSDLKNLGATVHVIEKGIDTGKIAGAKLITLEPEDNEQTLTWKTIHVGTQLMVETIEKWKLGMLYLKEQKQVGTLYKMNEFNPAAILRIKKMVESGELKLQIEKVVS</sequence>
<keyword evidence="4" id="KW-0658">Purine biosynthesis</keyword>
<comment type="pathway">
    <text evidence="1">Purine metabolism; IMP biosynthesis via de novo pathway; N(2)-formyl-N(1)-(5-phospho-D-ribosyl)glycinamide from N(1)-(5-phospho-D-ribosyl)glycinamide (10-formyl THF route): step 1/1.</text>
</comment>
<dbReference type="SUPFAM" id="SSF53328">
    <property type="entry name" value="Formyltransferase"/>
    <property type="match status" value="1"/>
</dbReference>
<feature type="domain" description="Formyl transferase N-terminal" evidence="5">
    <location>
        <begin position="66"/>
        <end position="210"/>
    </location>
</feature>
<dbReference type="Gene3D" id="3.40.50.170">
    <property type="entry name" value="Formyl transferase, N-terminal domain"/>
    <property type="match status" value="1"/>
</dbReference>
<dbReference type="GO" id="GO:0006189">
    <property type="term" value="P:'de novo' IMP biosynthetic process"/>
    <property type="evidence" value="ECO:0007669"/>
    <property type="project" value="TreeGrafter"/>
</dbReference>
<evidence type="ECO:0000256" key="1">
    <source>
        <dbReference type="ARBA" id="ARBA00005054"/>
    </source>
</evidence>
<dbReference type="PANTHER" id="PTHR43369">
    <property type="entry name" value="PHOSPHORIBOSYLGLYCINAMIDE FORMYLTRANSFERASE"/>
    <property type="match status" value="1"/>
</dbReference>
<reference evidence="6" key="1">
    <citation type="submission" date="2018-05" db="EMBL/GenBank/DDBJ databases">
        <authorList>
            <person name="Lanie J.A."/>
            <person name="Ng W.-L."/>
            <person name="Kazmierczak K.M."/>
            <person name="Andrzejewski T.M."/>
            <person name="Davidsen T.M."/>
            <person name="Wayne K.J."/>
            <person name="Tettelin H."/>
            <person name="Glass J.I."/>
            <person name="Rusch D."/>
            <person name="Podicherti R."/>
            <person name="Tsui H.-C.T."/>
            <person name="Winkler M.E."/>
        </authorList>
    </citation>
    <scope>NUCLEOTIDE SEQUENCE</scope>
</reference>
<evidence type="ECO:0000256" key="3">
    <source>
        <dbReference type="ARBA" id="ARBA00022679"/>
    </source>
</evidence>
<dbReference type="GO" id="GO:0004644">
    <property type="term" value="F:phosphoribosylglycinamide formyltransferase activity"/>
    <property type="evidence" value="ECO:0007669"/>
    <property type="project" value="UniProtKB-EC"/>
</dbReference>
<organism evidence="6">
    <name type="scientific">marine metagenome</name>
    <dbReference type="NCBI Taxonomy" id="408172"/>
    <lineage>
        <taxon>unclassified sequences</taxon>
        <taxon>metagenomes</taxon>
        <taxon>ecological metagenomes</taxon>
    </lineage>
</organism>
<dbReference type="GO" id="GO:0005829">
    <property type="term" value="C:cytosol"/>
    <property type="evidence" value="ECO:0007669"/>
    <property type="project" value="TreeGrafter"/>
</dbReference>
<proteinExistence type="predicted"/>
<keyword evidence="3" id="KW-0808">Transferase</keyword>
<dbReference type="AlphaFoldDB" id="A0A381X7V7"/>
<accession>A0A381X7V7</accession>
<dbReference type="InterPro" id="IPR002376">
    <property type="entry name" value="Formyl_transf_N"/>
</dbReference>
<dbReference type="PANTHER" id="PTHR43369:SF2">
    <property type="entry name" value="PHOSPHORIBOSYLGLYCINAMIDE FORMYLTRANSFERASE"/>
    <property type="match status" value="1"/>
</dbReference>
<dbReference type="InterPro" id="IPR036477">
    <property type="entry name" value="Formyl_transf_N_sf"/>
</dbReference>
<evidence type="ECO:0000259" key="5">
    <source>
        <dbReference type="Pfam" id="PF00551"/>
    </source>
</evidence>
<dbReference type="EC" id="2.1.2.2" evidence="2"/>
<evidence type="ECO:0000256" key="2">
    <source>
        <dbReference type="ARBA" id="ARBA00012254"/>
    </source>
</evidence>
<dbReference type="Pfam" id="PF00551">
    <property type="entry name" value="Formyl_trans_N"/>
    <property type="match status" value="1"/>
</dbReference>
<protein>
    <recommendedName>
        <fullName evidence="2">phosphoribosylglycinamide formyltransferase 1</fullName>
        <ecNumber evidence="2">2.1.2.2</ecNumber>
    </recommendedName>
</protein>
<gene>
    <name evidence="6" type="ORF">METZ01_LOCUS113693</name>
</gene>